<dbReference type="Proteomes" id="UP000549250">
    <property type="component" value="Unassembled WGS sequence"/>
</dbReference>
<organism evidence="1 2">
    <name type="scientific">Azomonas macrocytogenes</name>
    <name type="common">Azotobacter macrocytogenes</name>
    <dbReference type="NCBI Taxonomy" id="69962"/>
    <lineage>
        <taxon>Bacteria</taxon>
        <taxon>Pseudomonadati</taxon>
        <taxon>Pseudomonadota</taxon>
        <taxon>Gammaproteobacteria</taxon>
        <taxon>Pseudomonadales</taxon>
        <taxon>Pseudomonadaceae</taxon>
        <taxon>Azomonas</taxon>
    </lineage>
</organism>
<name>A0A839T3I4_AZOMA</name>
<evidence type="ECO:0000313" key="1">
    <source>
        <dbReference type="EMBL" id="MBB3103036.1"/>
    </source>
</evidence>
<reference evidence="1 2" key="1">
    <citation type="submission" date="2020-08" db="EMBL/GenBank/DDBJ databases">
        <title>Genomic Encyclopedia of Type Strains, Phase III (KMG-III): the genomes of soil and plant-associated and newly described type strains.</title>
        <authorList>
            <person name="Whitman W."/>
        </authorList>
    </citation>
    <scope>NUCLEOTIDE SEQUENCE [LARGE SCALE GENOMIC DNA]</scope>
    <source>
        <strain evidence="1 2">CECT 4462</strain>
    </source>
</reference>
<evidence type="ECO:0000313" key="2">
    <source>
        <dbReference type="Proteomes" id="UP000549250"/>
    </source>
</evidence>
<dbReference type="EMBL" id="JACHXI010000005">
    <property type="protein sequence ID" value="MBB3103036.1"/>
    <property type="molecule type" value="Genomic_DNA"/>
</dbReference>
<accession>A0A839T3I4</accession>
<sequence>MTPTHVAHWVEANPLIPVHVDCAIAVMLKILDGKCKMKPDEKIVMALLYDAVRTQPHERLDANVHGLIAEARANLDEQLINRVYEQRVLAETIISRPVMKGFKAMLRERGLLDSPQEQNEQREADT</sequence>
<proteinExistence type="predicted"/>
<dbReference type="AlphaFoldDB" id="A0A839T3I4"/>
<keyword evidence="2" id="KW-1185">Reference proteome</keyword>
<dbReference type="RefSeq" id="WP_183166003.1">
    <property type="nucleotide sequence ID" value="NZ_JACHXI010000005.1"/>
</dbReference>
<protein>
    <submittedName>
        <fullName evidence="1">Uncharacterized protein</fullName>
    </submittedName>
</protein>
<gene>
    <name evidence="1" type="ORF">FHR87_001431</name>
</gene>
<comment type="caution">
    <text evidence="1">The sequence shown here is derived from an EMBL/GenBank/DDBJ whole genome shotgun (WGS) entry which is preliminary data.</text>
</comment>